<evidence type="ECO:0000313" key="6">
    <source>
        <dbReference type="EMBL" id="TVU90901.1"/>
    </source>
</evidence>
<reference evidence="6 7" key="1">
    <citation type="submission" date="2019-07" db="EMBL/GenBank/DDBJ databases">
        <title>Diversity of Bacteria from Kongsfjorden, Arctic.</title>
        <authorList>
            <person name="Yu Y."/>
        </authorList>
    </citation>
    <scope>NUCLEOTIDE SEQUENCE [LARGE SCALE GENOMIC DNA]</scope>
    <source>
        <strain evidence="6 7">SM1922</strain>
    </source>
</reference>
<dbReference type="SMART" id="SM01266">
    <property type="entry name" value="Mac"/>
    <property type="match status" value="1"/>
</dbReference>
<name>A0A558JBB2_9GAMM</name>
<comment type="similarity">
    <text evidence="1">Belongs to the transferase hexapeptide repeat family.</text>
</comment>
<feature type="domain" description="Maltose/galactoside acetyltransferase" evidence="5">
    <location>
        <begin position="5"/>
        <end position="58"/>
    </location>
</feature>
<dbReference type="PROSITE" id="PS00101">
    <property type="entry name" value="HEXAPEP_TRANSFERASES"/>
    <property type="match status" value="1"/>
</dbReference>
<dbReference type="EMBL" id="VNFE01000002">
    <property type="protein sequence ID" value="TVU90901.1"/>
    <property type="molecule type" value="Genomic_DNA"/>
</dbReference>
<evidence type="ECO:0000313" key="7">
    <source>
        <dbReference type="Proteomes" id="UP000317288"/>
    </source>
</evidence>
<dbReference type="InterPro" id="IPR018357">
    <property type="entry name" value="Hexapep_transf_CS"/>
</dbReference>
<dbReference type="InterPro" id="IPR051159">
    <property type="entry name" value="Hexapeptide_acetyltransf"/>
</dbReference>
<keyword evidence="2 6" id="KW-0808">Transferase</keyword>
<gene>
    <name evidence="6" type="ORF">FQP89_07360</name>
</gene>
<evidence type="ECO:0000259" key="5">
    <source>
        <dbReference type="SMART" id="SM01266"/>
    </source>
</evidence>
<accession>A0A558JBB2</accession>
<protein>
    <submittedName>
        <fullName evidence="6">Sugar O-acetyltransferase</fullName>
    </submittedName>
</protein>
<dbReference type="PANTHER" id="PTHR23416">
    <property type="entry name" value="SIALIC ACID SYNTHASE-RELATED"/>
    <property type="match status" value="1"/>
</dbReference>
<proteinExistence type="inferred from homology"/>
<dbReference type="RefSeq" id="WP_144810471.1">
    <property type="nucleotide sequence ID" value="NZ_VNFE01000002.1"/>
</dbReference>
<keyword evidence="3" id="KW-0677">Repeat</keyword>
<dbReference type="GO" id="GO:0016413">
    <property type="term" value="F:O-acetyltransferase activity"/>
    <property type="evidence" value="ECO:0007669"/>
    <property type="project" value="UniProtKB-ARBA"/>
</dbReference>
<dbReference type="SUPFAM" id="SSF51161">
    <property type="entry name" value="Trimeric LpxA-like enzymes"/>
    <property type="match status" value="1"/>
</dbReference>
<dbReference type="CDD" id="cd03357">
    <property type="entry name" value="LbH_MAT_GAT"/>
    <property type="match status" value="1"/>
</dbReference>
<dbReference type="Pfam" id="PF12464">
    <property type="entry name" value="Mac"/>
    <property type="match status" value="1"/>
</dbReference>
<sequence>MRSEKDKMLAGELYNPADPLLLKEREETRRQVRLYNHVLETDAQRLKALKSLFGSTGENLYIEPNLRLDYGYNIHVGENFFANFDCILLDVCEIRFGDNCMLGPNVQIYTATHPLDPHERNAGKEYAKPITFGDNVWIGGGAIINPGVRVGNNVVIASGAVVTKDVSDNVVVGGNPARIIKNIAVKGG</sequence>
<evidence type="ECO:0000256" key="2">
    <source>
        <dbReference type="ARBA" id="ARBA00022679"/>
    </source>
</evidence>
<evidence type="ECO:0000256" key="1">
    <source>
        <dbReference type="ARBA" id="ARBA00007274"/>
    </source>
</evidence>
<dbReference type="PANTHER" id="PTHR23416:SF23">
    <property type="entry name" value="ACETYLTRANSFERASE C18B11.09C-RELATED"/>
    <property type="match status" value="1"/>
</dbReference>
<organism evidence="6 7">
    <name type="scientific">Vreelandella titanicae</name>
    <dbReference type="NCBI Taxonomy" id="664683"/>
    <lineage>
        <taxon>Bacteria</taxon>
        <taxon>Pseudomonadati</taxon>
        <taxon>Pseudomonadota</taxon>
        <taxon>Gammaproteobacteria</taxon>
        <taxon>Oceanospirillales</taxon>
        <taxon>Halomonadaceae</taxon>
        <taxon>Vreelandella</taxon>
    </lineage>
</organism>
<keyword evidence="4" id="KW-0012">Acyltransferase</keyword>
<dbReference type="Pfam" id="PF00132">
    <property type="entry name" value="Hexapep"/>
    <property type="match status" value="1"/>
</dbReference>
<evidence type="ECO:0000256" key="3">
    <source>
        <dbReference type="ARBA" id="ARBA00022737"/>
    </source>
</evidence>
<evidence type="ECO:0000256" key="4">
    <source>
        <dbReference type="ARBA" id="ARBA00023315"/>
    </source>
</evidence>
<dbReference type="Gene3D" id="2.160.10.10">
    <property type="entry name" value="Hexapeptide repeat proteins"/>
    <property type="match status" value="1"/>
</dbReference>
<comment type="caution">
    <text evidence="6">The sequence shown here is derived from an EMBL/GenBank/DDBJ whole genome shotgun (WGS) entry which is preliminary data.</text>
</comment>
<dbReference type="InterPro" id="IPR011004">
    <property type="entry name" value="Trimer_LpxA-like_sf"/>
</dbReference>
<dbReference type="FunFam" id="2.160.10.10:FF:000008">
    <property type="entry name" value="Maltose O-acetyltransferase"/>
    <property type="match status" value="1"/>
</dbReference>
<dbReference type="Proteomes" id="UP000317288">
    <property type="component" value="Unassembled WGS sequence"/>
</dbReference>
<dbReference type="InterPro" id="IPR024688">
    <property type="entry name" value="Mac_dom"/>
</dbReference>
<dbReference type="InterPro" id="IPR001451">
    <property type="entry name" value="Hexapep"/>
</dbReference>
<dbReference type="GO" id="GO:0005829">
    <property type="term" value="C:cytosol"/>
    <property type="evidence" value="ECO:0007669"/>
    <property type="project" value="TreeGrafter"/>
</dbReference>
<dbReference type="AlphaFoldDB" id="A0A558JBB2"/>